<dbReference type="InterPro" id="IPR050327">
    <property type="entry name" value="Proton-linked_MCT"/>
</dbReference>
<feature type="transmembrane region" description="Helical" evidence="1">
    <location>
        <begin position="59"/>
        <end position="78"/>
    </location>
</feature>
<feature type="transmembrane region" description="Helical" evidence="1">
    <location>
        <begin position="210"/>
        <end position="233"/>
    </location>
</feature>
<feature type="transmembrane region" description="Helical" evidence="1">
    <location>
        <begin position="143"/>
        <end position="164"/>
    </location>
</feature>
<feature type="transmembrane region" description="Helical" evidence="1">
    <location>
        <begin position="364"/>
        <end position="385"/>
    </location>
</feature>
<evidence type="ECO:0000313" key="3">
    <source>
        <dbReference type="EMBL" id="SVA83040.1"/>
    </source>
</evidence>
<feature type="transmembrane region" description="Helical" evidence="1">
    <location>
        <begin position="248"/>
        <end position="269"/>
    </location>
</feature>
<feature type="transmembrane region" description="Helical" evidence="1">
    <location>
        <begin position="335"/>
        <end position="358"/>
    </location>
</feature>
<keyword evidence="1" id="KW-0812">Transmembrane</keyword>
<dbReference type="PANTHER" id="PTHR11360">
    <property type="entry name" value="MONOCARBOXYLATE TRANSPORTER"/>
    <property type="match status" value="1"/>
</dbReference>
<feature type="transmembrane region" description="Helical" evidence="1">
    <location>
        <begin position="84"/>
        <end position="111"/>
    </location>
</feature>
<feature type="transmembrane region" description="Helical" evidence="1">
    <location>
        <begin position="118"/>
        <end position="137"/>
    </location>
</feature>
<organism evidence="3">
    <name type="scientific">marine metagenome</name>
    <dbReference type="NCBI Taxonomy" id="408172"/>
    <lineage>
        <taxon>unclassified sequences</taxon>
        <taxon>metagenomes</taxon>
        <taxon>ecological metagenomes</taxon>
    </lineage>
</organism>
<dbReference type="PANTHER" id="PTHR11360:SF284">
    <property type="entry name" value="EG:103B4.3 PROTEIN-RELATED"/>
    <property type="match status" value="1"/>
</dbReference>
<dbReference type="SUPFAM" id="SSF103473">
    <property type="entry name" value="MFS general substrate transporter"/>
    <property type="match status" value="1"/>
</dbReference>
<keyword evidence="1" id="KW-1133">Transmembrane helix</keyword>
<dbReference type="GO" id="GO:0022857">
    <property type="term" value="F:transmembrane transporter activity"/>
    <property type="evidence" value="ECO:0007669"/>
    <property type="project" value="InterPro"/>
</dbReference>
<evidence type="ECO:0000256" key="1">
    <source>
        <dbReference type="SAM" id="Phobius"/>
    </source>
</evidence>
<dbReference type="InterPro" id="IPR011701">
    <property type="entry name" value="MFS"/>
</dbReference>
<keyword evidence="1" id="KW-0472">Membrane</keyword>
<sequence length="398" mass="43785">MYLGSLFWIQSYGAYAVVFNREFGWSMTLLSGAYVLTRIESGLLGPLQGWMVDRYGPRLIISIGLLMQGIGLIFLTQVETLTVYYFAVIIISLGIGLGGFQTLMIAIVNWFQRHRTKAIALAQLGSSLGGLSVPMLAYGLEQFGWRTIAVATGFAAIFLGIPLVQNIRHRPEEKGEVVDGKITAEHSNNRVEINNEIVSVSWQNALRTRAFWFISAGHAIALLSVSSVLVHFIPHLTGTLGMGLTEAGLVFSTVSISHILGLSCGGYLGDRFSKRIICFYCMIFHGSGMLVLAFFDAYPMVLLFSVLHGIAWGIRGPQMVAIRADYFGTRSFGKILGISSMVVMFGTMVGPIICGFVVDHYGIYRNAFISIGLISYIGALLFYLARKPIFDAKKRQKN</sequence>
<feature type="transmembrane region" description="Helical" evidence="1">
    <location>
        <begin position="276"/>
        <end position="295"/>
    </location>
</feature>
<proteinExistence type="predicted"/>
<name>A0A381Z1G4_9ZZZZ</name>
<dbReference type="PROSITE" id="PS50850">
    <property type="entry name" value="MFS"/>
    <property type="match status" value="1"/>
</dbReference>
<accession>A0A381Z1G4</accession>
<gene>
    <name evidence="3" type="ORF">METZ01_LOCUS135894</name>
</gene>
<dbReference type="InterPro" id="IPR036259">
    <property type="entry name" value="MFS_trans_sf"/>
</dbReference>
<dbReference type="Pfam" id="PF07690">
    <property type="entry name" value="MFS_1"/>
    <property type="match status" value="1"/>
</dbReference>
<feature type="domain" description="Major facilitator superfamily (MFS) profile" evidence="2">
    <location>
        <begin position="1"/>
        <end position="390"/>
    </location>
</feature>
<dbReference type="Gene3D" id="1.20.1250.20">
    <property type="entry name" value="MFS general substrate transporter like domains"/>
    <property type="match status" value="2"/>
</dbReference>
<dbReference type="AlphaFoldDB" id="A0A381Z1G4"/>
<protein>
    <recommendedName>
        <fullName evidence="2">Major facilitator superfamily (MFS) profile domain-containing protein</fullName>
    </recommendedName>
</protein>
<feature type="transmembrane region" description="Helical" evidence="1">
    <location>
        <begin position="301"/>
        <end position="323"/>
    </location>
</feature>
<dbReference type="InterPro" id="IPR020846">
    <property type="entry name" value="MFS_dom"/>
</dbReference>
<reference evidence="3" key="1">
    <citation type="submission" date="2018-05" db="EMBL/GenBank/DDBJ databases">
        <authorList>
            <person name="Lanie J.A."/>
            <person name="Ng W.-L."/>
            <person name="Kazmierczak K.M."/>
            <person name="Andrzejewski T.M."/>
            <person name="Davidsen T.M."/>
            <person name="Wayne K.J."/>
            <person name="Tettelin H."/>
            <person name="Glass J.I."/>
            <person name="Rusch D."/>
            <person name="Podicherti R."/>
            <person name="Tsui H.-C.T."/>
            <person name="Winkler M.E."/>
        </authorList>
    </citation>
    <scope>NUCLEOTIDE SEQUENCE</scope>
</reference>
<dbReference type="EMBL" id="UINC01019590">
    <property type="protein sequence ID" value="SVA83040.1"/>
    <property type="molecule type" value="Genomic_DNA"/>
</dbReference>
<evidence type="ECO:0000259" key="2">
    <source>
        <dbReference type="PROSITE" id="PS50850"/>
    </source>
</evidence>